<evidence type="ECO:0000313" key="2">
    <source>
        <dbReference type="Proteomes" id="UP000821865"/>
    </source>
</evidence>
<organism evidence="1 2">
    <name type="scientific">Dermacentor silvarum</name>
    <name type="common">Tick</name>
    <dbReference type="NCBI Taxonomy" id="543639"/>
    <lineage>
        <taxon>Eukaryota</taxon>
        <taxon>Metazoa</taxon>
        <taxon>Ecdysozoa</taxon>
        <taxon>Arthropoda</taxon>
        <taxon>Chelicerata</taxon>
        <taxon>Arachnida</taxon>
        <taxon>Acari</taxon>
        <taxon>Parasitiformes</taxon>
        <taxon>Ixodida</taxon>
        <taxon>Ixodoidea</taxon>
        <taxon>Ixodidae</taxon>
        <taxon>Rhipicephalinae</taxon>
        <taxon>Dermacentor</taxon>
    </lineage>
</organism>
<evidence type="ECO:0000313" key="1">
    <source>
        <dbReference type="EMBL" id="KAH7945430.1"/>
    </source>
</evidence>
<protein>
    <submittedName>
        <fullName evidence="1">Uncharacterized protein</fullName>
    </submittedName>
</protein>
<reference evidence="1" key="1">
    <citation type="submission" date="2020-05" db="EMBL/GenBank/DDBJ databases">
        <title>Large-scale comparative analyses of tick genomes elucidate their genetic diversity and vector capacities.</title>
        <authorList>
            <person name="Jia N."/>
            <person name="Wang J."/>
            <person name="Shi W."/>
            <person name="Du L."/>
            <person name="Sun Y."/>
            <person name="Zhan W."/>
            <person name="Jiang J."/>
            <person name="Wang Q."/>
            <person name="Zhang B."/>
            <person name="Ji P."/>
            <person name="Sakyi L.B."/>
            <person name="Cui X."/>
            <person name="Yuan T."/>
            <person name="Jiang B."/>
            <person name="Yang W."/>
            <person name="Lam T.T.-Y."/>
            <person name="Chang Q."/>
            <person name="Ding S."/>
            <person name="Wang X."/>
            <person name="Zhu J."/>
            <person name="Ruan X."/>
            <person name="Zhao L."/>
            <person name="Wei J."/>
            <person name="Que T."/>
            <person name="Du C."/>
            <person name="Cheng J."/>
            <person name="Dai P."/>
            <person name="Han X."/>
            <person name="Huang E."/>
            <person name="Gao Y."/>
            <person name="Liu J."/>
            <person name="Shao H."/>
            <person name="Ye R."/>
            <person name="Li L."/>
            <person name="Wei W."/>
            <person name="Wang X."/>
            <person name="Wang C."/>
            <person name="Yang T."/>
            <person name="Huo Q."/>
            <person name="Li W."/>
            <person name="Guo W."/>
            <person name="Chen H."/>
            <person name="Zhou L."/>
            <person name="Ni X."/>
            <person name="Tian J."/>
            <person name="Zhou Y."/>
            <person name="Sheng Y."/>
            <person name="Liu T."/>
            <person name="Pan Y."/>
            <person name="Xia L."/>
            <person name="Li J."/>
            <person name="Zhao F."/>
            <person name="Cao W."/>
        </authorList>
    </citation>
    <scope>NUCLEOTIDE SEQUENCE</scope>
    <source>
        <strain evidence="1">Dsil-2018</strain>
    </source>
</reference>
<proteinExistence type="predicted"/>
<dbReference type="Proteomes" id="UP000821865">
    <property type="component" value="Chromosome 6"/>
</dbReference>
<sequence>MTVAGILVLAALKKSSVFEYGVQVHFHGTDTKSLHKRFPAKILPKEFGGTKGPFDASVCYEKLKGKEAAFAEDFEYGYT</sequence>
<accession>A0ACB8CKQ3</accession>
<dbReference type="EMBL" id="CM023475">
    <property type="protein sequence ID" value="KAH7945430.1"/>
    <property type="molecule type" value="Genomic_DNA"/>
</dbReference>
<comment type="caution">
    <text evidence="1">The sequence shown here is derived from an EMBL/GenBank/DDBJ whole genome shotgun (WGS) entry which is preliminary data.</text>
</comment>
<keyword evidence="2" id="KW-1185">Reference proteome</keyword>
<gene>
    <name evidence="1" type="ORF">HPB49_010833</name>
</gene>
<name>A0ACB8CKQ3_DERSI</name>